<keyword evidence="1" id="KW-0001">2Fe-2S</keyword>
<dbReference type="GO" id="GO:0046872">
    <property type="term" value="F:metal ion binding"/>
    <property type="evidence" value="ECO:0007669"/>
    <property type="project" value="UniProtKB-KW"/>
</dbReference>
<feature type="domain" description="Rieske" evidence="6">
    <location>
        <begin position="20"/>
        <end position="132"/>
    </location>
</feature>
<dbReference type="Pfam" id="PF00355">
    <property type="entry name" value="Rieske"/>
    <property type="match status" value="1"/>
</dbReference>
<keyword evidence="2" id="KW-0479">Metal-binding</keyword>
<keyword evidence="7" id="KW-0560">Oxidoreductase</keyword>
<evidence type="ECO:0000256" key="4">
    <source>
        <dbReference type="ARBA" id="ARBA00023014"/>
    </source>
</evidence>
<evidence type="ECO:0000256" key="5">
    <source>
        <dbReference type="SAM" id="MobiDB-lite"/>
    </source>
</evidence>
<dbReference type="EMBL" id="FZOW01000015">
    <property type="protein sequence ID" value="SNT36110.1"/>
    <property type="molecule type" value="Genomic_DNA"/>
</dbReference>
<keyword evidence="3" id="KW-0408">Iron</keyword>
<dbReference type="OrthoDB" id="9795104at2"/>
<gene>
    <name evidence="7" type="ORF">SAMN05421642_11565</name>
</gene>
<dbReference type="AlphaFoldDB" id="A0A239M0S2"/>
<name>A0A239M0S2_9NOCA</name>
<organism evidence="7 8">
    <name type="scientific">Rhodococcoides kyotonense</name>
    <dbReference type="NCBI Taxonomy" id="398843"/>
    <lineage>
        <taxon>Bacteria</taxon>
        <taxon>Bacillati</taxon>
        <taxon>Actinomycetota</taxon>
        <taxon>Actinomycetes</taxon>
        <taxon>Mycobacteriales</taxon>
        <taxon>Nocardiaceae</taxon>
        <taxon>Rhodococcoides</taxon>
    </lineage>
</organism>
<dbReference type="RefSeq" id="WP_089250367.1">
    <property type="nucleotide sequence ID" value="NZ_FZOW01000015.1"/>
</dbReference>
<dbReference type="GO" id="GO:0016705">
    <property type="term" value="F:oxidoreductase activity, acting on paired donors, with incorporation or reduction of molecular oxygen"/>
    <property type="evidence" value="ECO:0007669"/>
    <property type="project" value="UniProtKB-ARBA"/>
</dbReference>
<dbReference type="InterPro" id="IPR036922">
    <property type="entry name" value="Rieske_2Fe-2S_sf"/>
</dbReference>
<keyword evidence="8" id="KW-1185">Reference proteome</keyword>
<sequence>MKIDQKTSEATAPAGNRKPAHPVGSLDGFPLNQIRTVQLEGREVGIIRTEHSVYAIGNKCPHQGGPMCQGKLAGTMVPSEPNQYVYDHDGLVVQCPWHAYEFHVDTGESVAGAVKGRVPVFEVFVEDGEVYCALNRPTPREVVR</sequence>
<proteinExistence type="predicted"/>
<feature type="region of interest" description="Disordered" evidence="5">
    <location>
        <begin position="1"/>
        <end position="27"/>
    </location>
</feature>
<dbReference type="InterPro" id="IPR017941">
    <property type="entry name" value="Rieske_2Fe-2S"/>
</dbReference>
<dbReference type="GO" id="GO:0004497">
    <property type="term" value="F:monooxygenase activity"/>
    <property type="evidence" value="ECO:0007669"/>
    <property type="project" value="UniProtKB-ARBA"/>
</dbReference>
<dbReference type="PANTHER" id="PTHR21496">
    <property type="entry name" value="FERREDOXIN-RELATED"/>
    <property type="match status" value="1"/>
</dbReference>
<dbReference type="GO" id="GO:0051537">
    <property type="term" value="F:2 iron, 2 sulfur cluster binding"/>
    <property type="evidence" value="ECO:0007669"/>
    <property type="project" value="UniProtKB-KW"/>
</dbReference>
<evidence type="ECO:0000256" key="2">
    <source>
        <dbReference type="ARBA" id="ARBA00022723"/>
    </source>
</evidence>
<dbReference type="GO" id="GO:0051213">
    <property type="term" value="F:dioxygenase activity"/>
    <property type="evidence" value="ECO:0007669"/>
    <property type="project" value="UniProtKB-KW"/>
</dbReference>
<keyword evidence="7" id="KW-0223">Dioxygenase</keyword>
<evidence type="ECO:0000313" key="8">
    <source>
        <dbReference type="Proteomes" id="UP000198327"/>
    </source>
</evidence>
<evidence type="ECO:0000256" key="1">
    <source>
        <dbReference type="ARBA" id="ARBA00022714"/>
    </source>
</evidence>
<accession>A0A239M0S2</accession>
<evidence type="ECO:0000313" key="7">
    <source>
        <dbReference type="EMBL" id="SNT36110.1"/>
    </source>
</evidence>
<dbReference type="PANTHER" id="PTHR21496:SF23">
    <property type="entry name" value="3-PHENYLPROPIONATE_CINNAMIC ACID DIOXYGENASE FERREDOXIN SUBUNIT"/>
    <property type="match status" value="1"/>
</dbReference>
<reference evidence="8" key="1">
    <citation type="submission" date="2017-06" db="EMBL/GenBank/DDBJ databases">
        <authorList>
            <person name="Varghese N."/>
            <person name="Submissions S."/>
        </authorList>
    </citation>
    <scope>NUCLEOTIDE SEQUENCE [LARGE SCALE GENOMIC DNA]</scope>
    <source>
        <strain evidence="8">JCM 23211</strain>
    </source>
</reference>
<evidence type="ECO:0000256" key="3">
    <source>
        <dbReference type="ARBA" id="ARBA00023004"/>
    </source>
</evidence>
<keyword evidence="4" id="KW-0411">Iron-sulfur</keyword>
<dbReference type="PROSITE" id="PS51296">
    <property type="entry name" value="RIESKE"/>
    <property type="match status" value="1"/>
</dbReference>
<protein>
    <submittedName>
        <fullName evidence="7">Ferredoxin subunit of nitrite reductase or a ring-hydroxylating dioxygenase</fullName>
    </submittedName>
</protein>
<dbReference type="Gene3D" id="2.102.10.10">
    <property type="entry name" value="Rieske [2Fe-2S] iron-sulphur domain"/>
    <property type="match status" value="1"/>
</dbReference>
<evidence type="ECO:0000259" key="6">
    <source>
        <dbReference type="PROSITE" id="PS51296"/>
    </source>
</evidence>
<dbReference type="Proteomes" id="UP000198327">
    <property type="component" value="Unassembled WGS sequence"/>
</dbReference>
<dbReference type="SUPFAM" id="SSF50022">
    <property type="entry name" value="ISP domain"/>
    <property type="match status" value="1"/>
</dbReference>